<proteinExistence type="predicted"/>
<dbReference type="AlphaFoldDB" id="G2YQG5"/>
<accession>G2YQG5</accession>
<reference evidence="2" key="1">
    <citation type="journal article" date="2011" name="PLoS Genet.">
        <title>Genomic analysis of the necrotrophic fungal pathogens Sclerotinia sclerotiorum and Botrytis cinerea.</title>
        <authorList>
            <person name="Amselem J."/>
            <person name="Cuomo C.A."/>
            <person name="van Kan J.A."/>
            <person name="Viaud M."/>
            <person name="Benito E.P."/>
            <person name="Couloux A."/>
            <person name="Coutinho P.M."/>
            <person name="de Vries R.P."/>
            <person name="Dyer P.S."/>
            <person name="Fillinger S."/>
            <person name="Fournier E."/>
            <person name="Gout L."/>
            <person name="Hahn M."/>
            <person name="Kohn L."/>
            <person name="Lapalu N."/>
            <person name="Plummer K.M."/>
            <person name="Pradier J.M."/>
            <person name="Quevillon E."/>
            <person name="Sharon A."/>
            <person name="Simon A."/>
            <person name="ten Have A."/>
            <person name="Tudzynski B."/>
            <person name="Tudzynski P."/>
            <person name="Wincker P."/>
            <person name="Andrew M."/>
            <person name="Anthouard V."/>
            <person name="Beever R.E."/>
            <person name="Beffa R."/>
            <person name="Benoit I."/>
            <person name="Bouzid O."/>
            <person name="Brault B."/>
            <person name="Chen Z."/>
            <person name="Choquer M."/>
            <person name="Collemare J."/>
            <person name="Cotton P."/>
            <person name="Danchin E.G."/>
            <person name="Da Silva C."/>
            <person name="Gautier A."/>
            <person name="Giraud C."/>
            <person name="Giraud T."/>
            <person name="Gonzalez C."/>
            <person name="Grossetete S."/>
            <person name="Guldener U."/>
            <person name="Henrissat B."/>
            <person name="Howlett B.J."/>
            <person name="Kodira C."/>
            <person name="Kretschmer M."/>
            <person name="Lappartient A."/>
            <person name="Leroch M."/>
            <person name="Levis C."/>
            <person name="Mauceli E."/>
            <person name="Neuveglise C."/>
            <person name="Oeser B."/>
            <person name="Pearson M."/>
            <person name="Poulain J."/>
            <person name="Poussereau N."/>
            <person name="Quesneville H."/>
            <person name="Rascle C."/>
            <person name="Schumacher J."/>
            <person name="Segurens B."/>
            <person name="Sexton A."/>
            <person name="Silva E."/>
            <person name="Sirven C."/>
            <person name="Soanes D.M."/>
            <person name="Talbot N.J."/>
            <person name="Templeton M."/>
            <person name="Yandava C."/>
            <person name="Yarden O."/>
            <person name="Zeng Q."/>
            <person name="Rollins J.A."/>
            <person name="Lebrun M.H."/>
            <person name="Dickman M."/>
        </authorList>
    </citation>
    <scope>NUCLEOTIDE SEQUENCE [LARGE SCALE GENOMIC DNA]</scope>
    <source>
        <strain evidence="2">T4</strain>
    </source>
</reference>
<name>G2YQG5_BOTF4</name>
<dbReference type="HOGENOM" id="CLU_2542320_0_0_1"/>
<evidence type="ECO:0000313" key="2">
    <source>
        <dbReference type="Proteomes" id="UP000008177"/>
    </source>
</evidence>
<protein>
    <submittedName>
        <fullName evidence="1">Uncharacterized protein</fullName>
    </submittedName>
</protein>
<gene>
    <name evidence="1" type="ORF">BofuT4_uP134170.1</name>
</gene>
<evidence type="ECO:0000313" key="1">
    <source>
        <dbReference type="EMBL" id="CCD53863.1"/>
    </source>
</evidence>
<sequence>MDGDEKVKPSKQIYRGIRLTTRETIQTANYLLARSLAREMLFQQNTSSIPTPSIYLDINQEFLEQAVKQRNLEESQTIEIDST</sequence>
<organism evidence="1 2">
    <name type="scientific">Botryotinia fuckeliana (strain T4)</name>
    <name type="common">Noble rot fungus</name>
    <name type="synonym">Botrytis cinerea</name>
    <dbReference type="NCBI Taxonomy" id="999810"/>
    <lineage>
        <taxon>Eukaryota</taxon>
        <taxon>Fungi</taxon>
        <taxon>Dikarya</taxon>
        <taxon>Ascomycota</taxon>
        <taxon>Pezizomycotina</taxon>
        <taxon>Leotiomycetes</taxon>
        <taxon>Helotiales</taxon>
        <taxon>Sclerotiniaceae</taxon>
        <taxon>Botrytis</taxon>
    </lineage>
</organism>
<dbReference type="InParanoid" id="G2YQG5"/>
<dbReference type="Proteomes" id="UP000008177">
    <property type="component" value="Unplaced contigs"/>
</dbReference>
<dbReference type="EMBL" id="FQ790348">
    <property type="protein sequence ID" value="CCD53863.1"/>
    <property type="molecule type" value="Genomic_DNA"/>
</dbReference>